<evidence type="ECO:0000256" key="1">
    <source>
        <dbReference type="SAM" id="MobiDB-lite"/>
    </source>
</evidence>
<organism evidence="2 3">
    <name type="scientific">Cryptococcus amylolentus CBS 6039</name>
    <dbReference type="NCBI Taxonomy" id="1295533"/>
    <lineage>
        <taxon>Eukaryota</taxon>
        <taxon>Fungi</taxon>
        <taxon>Dikarya</taxon>
        <taxon>Basidiomycota</taxon>
        <taxon>Agaricomycotina</taxon>
        <taxon>Tremellomycetes</taxon>
        <taxon>Tremellales</taxon>
        <taxon>Cryptococcaceae</taxon>
        <taxon>Cryptococcus</taxon>
    </lineage>
</organism>
<feature type="region of interest" description="Disordered" evidence="1">
    <location>
        <begin position="1"/>
        <end position="96"/>
    </location>
</feature>
<evidence type="ECO:0000313" key="2">
    <source>
        <dbReference type="EMBL" id="ODN74659.1"/>
    </source>
</evidence>
<evidence type="ECO:0000313" key="3">
    <source>
        <dbReference type="Proteomes" id="UP000094065"/>
    </source>
</evidence>
<protein>
    <submittedName>
        <fullName evidence="2">Uncharacterized protein</fullName>
    </submittedName>
</protein>
<feature type="compositionally biased region" description="Polar residues" evidence="1">
    <location>
        <begin position="1"/>
        <end position="18"/>
    </location>
</feature>
<name>A0A1E3HE98_9TREE</name>
<keyword evidence="3" id="KW-1185">Reference proteome</keyword>
<comment type="caution">
    <text evidence="2">The sequence shown here is derived from an EMBL/GenBank/DDBJ whole genome shotgun (WGS) entry which is preliminary data.</text>
</comment>
<dbReference type="Proteomes" id="UP000094065">
    <property type="component" value="Unassembled WGS sequence"/>
</dbReference>
<reference evidence="2 3" key="1">
    <citation type="submission" date="2016-06" db="EMBL/GenBank/DDBJ databases">
        <title>Evolution of pathogenesis and genome organization in the Tremellales.</title>
        <authorList>
            <person name="Cuomo C."/>
            <person name="Litvintseva A."/>
            <person name="Heitman J."/>
            <person name="Chen Y."/>
            <person name="Sun S."/>
            <person name="Springer D."/>
            <person name="Dromer F."/>
            <person name="Young S."/>
            <person name="Zeng Q."/>
            <person name="Chapman S."/>
            <person name="Gujja S."/>
            <person name="Saif S."/>
            <person name="Birren B."/>
        </authorList>
    </citation>
    <scope>NUCLEOTIDE SEQUENCE [LARGE SCALE GENOMIC DNA]</scope>
    <source>
        <strain evidence="2 3">CBS 6039</strain>
    </source>
</reference>
<accession>A0A1E3HE98</accession>
<dbReference type="RefSeq" id="XP_018990440.1">
    <property type="nucleotide sequence ID" value="XM_019141633.1"/>
</dbReference>
<dbReference type="GeneID" id="30158308"/>
<sequence>MPSHPSPTASSTGRSPSFPNKGPSMSGFLASVLNSLPPGDSISSGTQRHRPQAATGSSTKVGEDVRKASTPEPPEGNSFWAKSSANWETDNYTLNE</sequence>
<gene>
    <name evidence="2" type="ORF">L202_06999</name>
</gene>
<proteinExistence type="predicted"/>
<dbReference type="AlphaFoldDB" id="A0A1E3HE98"/>
<dbReference type="EMBL" id="AWGJ01000011">
    <property type="protein sequence ID" value="ODN74659.1"/>
    <property type="molecule type" value="Genomic_DNA"/>
</dbReference>
<feature type="compositionally biased region" description="Polar residues" evidence="1">
    <location>
        <begin position="80"/>
        <end position="96"/>
    </location>
</feature>